<reference evidence="2" key="2">
    <citation type="submission" date="2023-05" db="EMBL/GenBank/DDBJ databases">
        <authorList>
            <consortium name="Lawrence Berkeley National Laboratory"/>
            <person name="Steindorff A."/>
            <person name="Hensen N."/>
            <person name="Bonometti L."/>
            <person name="Westerberg I."/>
            <person name="Brannstrom I.O."/>
            <person name="Guillou S."/>
            <person name="Cros-Aarteil S."/>
            <person name="Calhoun S."/>
            <person name="Haridas S."/>
            <person name="Kuo A."/>
            <person name="Mondo S."/>
            <person name="Pangilinan J."/>
            <person name="Riley R."/>
            <person name="Labutti K."/>
            <person name="Andreopoulos B."/>
            <person name="Lipzen A."/>
            <person name="Chen C."/>
            <person name="Yanf M."/>
            <person name="Daum C."/>
            <person name="Ng V."/>
            <person name="Clum A."/>
            <person name="Ohm R."/>
            <person name="Martin F."/>
            <person name="Silar P."/>
            <person name="Natvig D."/>
            <person name="Lalanne C."/>
            <person name="Gautier V."/>
            <person name="Ament-Velasquez S.L."/>
            <person name="Kruys A."/>
            <person name="Hutchinson M.I."/>
            <person name="Powell A.J."/>
            <person name="Barry K."/>
            <person name="Miller A.N."/>
            <person name="Grigoriev I.V."/>
            <person name="Debuchy R."/>
            <person name="Gladieux P."/>
            <person name="Thoren M.H."/>
            <person name="Johannesson H."/>
        </authorList>
    </citation>
    <scope>NUCLEOTIDE SEQUENCE</scope>
    <source>
        <strain evidence="2">CBS 990.96</strain>
    </source>
</reference>
<evidence type="ECO:0000313" key="2">
    <source>
        <dbReference type="EMBL" id="KAK4222836.1"/>
    </source>
</evidence>
<protein>
    <submittedName>
        <fullName evidence="2">Uncharacterized protein</fullName>
    </submittedName>
</protein>
<evidence type="ECO:0000313" key="3">
    <source>
        <dbReference type="Proteomes" id="UP001301958"/>
    </source>
</evidence>
<gene>
    <name evidence="2" type="ORF">QBC38DRAFT_66568</name>
</gene>
<feature type="transmembrane region" description="Helical" evidence="1">
    <location>
        <begin position="49"/>
        <end position="72"/>
    </location>
</feature>
<dbReference type="EMBL" id="MU865452">
    <property type="protein sequence ID" value="KAK4222836.1"/>
    <property type="molecule type" value="Genomic_DNA"/>
</dbReference>
<accession>A0AAN6YQ00</accession>
<organism evidence="2 3">
    <name type="scientific">Podospora fimiseda</name>
    <dbReference type="NCBI Taxonomy" id="252190"/>
    <lineage>
        <taxon>Eukaryota</taxon>
        <taxon>Fungi</taxon>
        <taxon>Dikarya</taxon>
        <taxon>Ascomycota</taxon>
        <taxon>Pezizomycotina</taxon>
        <taxon>Sordariomycetes</taxon>
        <taxon>Sordariomycetidae</taxon>
        <taxon>Sordariales</taxon>
        <taxon>Podosporaceae</taxon>
        <taxon>Podospora</taxon>
    </lineage>
</organism>
<keyword evidence="1" id="KW-1133">Transmembrane helix</keyword>
<dbReference type="Proteomes" id="UP001301958">
    <property type="component" value="Unassembled WGS sequence"/>
</dbReference>
<comment type="caution">
    <text evidence="2">The sequence shown here is derived from an EMBL/GenBank/DDBJ whole genome shotgun (WGS) entry which is preliminary data.</text>
</comment>
<name>A0AAN6YQ00_9PEZI</name>
<evidence type="ECO:0000256" key="1">
    <source>
        <dbReference type="SAM" id="Phobius"/>
    </source>
</evidence>
<sequence length="140" mass="16178">MRRGFGIDRVPYSWPGFFFFSGYGMSWSVHTHTLVFLIEGLSPLQHWLLIWVGVLLEGMPYLGEFCFLFFFGKQERVPEHPRAFLTKRLTPSLIWVICGFDFCYRFRGHGIPEGPSFLSGCALVNIFRFVLLNKSLTSGE</sequence>
<dbReference type="AlphaFoldDB" id="A0AAN6YQ00"/>
<keyword evidence="3" id="KW-1185">Reference proteome</keyword>
<reference evidence="2" key="1">
    <citation type="journal article" date="2023" name="Mol. Phylogenet. Evol.">
        <title>Genome-scale phylogeny and comparative genomics of the fungal order Sordariales.</title>
        <authorList>
            <person name="Hensen N."/>
            <person name="Bonometti L."/>
            <person name="Westerberg I."/>
            <person name="Brannstrom I.O."/>
            <person name="Guillou S."/>
            <person name="Cros-Aarteil S."/>
            <person name="Calhoun S."/>
            <person name="Haridas S."/>
            <person name="Kuo A."/>
            <person name="Mondo S."/>
            <person name="Pangilinan J."/>
            <person name="Riley R."/>
            <person name="LaButti K."/>
            <person name="Andreopoulos B."/>
            <person name="Lipzen A."/>
            <person name="Chen C."/>
            <person name="Yan M."/>
            <person name="Daum C."/>
            <person name="Ng V."/>
            <person name="Clum A."/>
            <person name="Steindorff A."/>
            <person name="Ohm R.A."/>
            <person name="Martin F."/>
            <person name="Silar P."/>
            <person name="Natvig D.O."/>
            <person name="Lalanne C."/>
            <person name="Gautier V."/>
            <person name="Ament-Velasquez S.L."/>
            <person name="Kruys A."/>
            <person name="Hutchinson M.I."/>
            <person name="Powell A.J."/>
            <person name="Barry K."/>
            <person name="Miller A.N."/>
            <person name="Grigoriev I.V."/>
            <person name="Debuchy R."/>
            <person name="Gladieux P."/>
            <person name="Hiltunen Thoren M."/>
            <person name="Johannesson H."/>
        </authorList>
    </citation>
    <scope>NUCLEOTIDE SEQUENCE</scope>
    <source>
        <strain evidence="2">CBS 990.96</strain>
    </source>
</reference>
<proteinExistence type="predicted"/>
<feature type="transmembrane region" description="Helical" evidence="1">
    <location>
        <begin position="12"/>
        <end position="29"/>
    </location>
</feature>
<keyword evidence="1" id="KW-0812">Transmembrane</keyword>
<keyword evidence="1" id="KW-0472">Membrane</keyword>